<feature type="domain" description="UPAR/Ly6" evidence="2">
    <location>
        <begin position="34"/>
        <end position="112"/>
    </location>
</feature>
<gene>
    <name evidence="3" type="ORF">TREES_T100008353</name>
</gene>
<dbReference type="InParanoid" id="L9LBE8"/>
<feature type="signal peptide" evidence="1">
    <location>
        <begin position="1"/>
        <end position="23"/>
    </location>
</feature>
<keyword evidence="4" id="KW-1185">Reference proteome</keyword>
<reference evidence="4" key="2">
    <citation type="journal article" date="2013" name="Nat. Commun.">
        <title>Genome of the Chinese tree shrew.</title>
        <authorList>
            <person name="Fan Y."/>
            <person name="Huang Z.Y."/>
            <person name="Cao C.C."/>
            <person name="Chen C.S."/>
            <person name="Chen Y.X."/>
            <person name="Fan D.D."/>
            <person name="He J."/>
            <person name="Hou H.L."/>
            <person name="Hu L."/>
            <person name="Hu X.T."/>
            <person name="Jiang X.T."/>
            <person name="Lai R."/>
            <person name="Lang Y.S."/>
            <person name="Liang B."/>
            <person name="Liao S.G."/>
            <person name="Mu D."/>
            <person name="Ma Y.Y."/>
            <person name="Niu Y.Y."/>
            <person name="Sun X.Q."/>
            <person name="Xia J.Q."/>
            <person name="Xiao J."/>
            <person name="Xiong Z.Q."/>
            <person name="Xu L."/>
            <person name="Yang L."/>
            <person name="Zhang Y."/>
            <person name="Zhao W."/>
            <person name="Zhao X.D."/>
            <person name="Zheng Y.T."/>
            <person name="Zhou J.M."/>
            <person name="Zhu Y.B."/>
            <person name="Zhang G.J."/>
            <person name="Wang J."/>
            <person name="Yao Y.G."/>
        </authorList>
    </citation>
    <scope>NUCLEOTIDE SEQUENCE [LARGE SCALE GENOMIC DNA]</scope>
</reference>
<evidence type="ECO:0000313" key="4">
    <source>
        <dbReference type="Proteomes" id="UP000011518"/>
    </source>
</evidence>
<evidence type="ECO:0000256" key="1">
    <source>
        <dbReference type="SAM" id="SignalP"/>
    </source>
</evidence>
<dbReference type="SUPFAM" id="SSF57302">
    <property type="entry name" value="Snake toxin-like"/>
    <property type="match status" value="1"/>
</dbReference>
<organism evidence="3 4">
    <name type="scientific">Tupaia chinensis</name>
    <name type="common">Chinese tree shrew</name>
    <name type="synonym">Tupaia belangeri chinensis</name>
    <dbReference type="NCBI Taxonomy" id="246437"/>
    <lineage>
        <taxon>Eukaryota</taxon>
        <taxon>Metazoa</taxon>
        <taxon>Chordata</taxon>
        <taxon>Craniata</taxon>
        <taxon>Vertebrata</taxon>
        <taxon>Euteleostomi</taxon>
        <taxon>Mammalia</taxon>
        <taxon>Eutheria</taxon>
        <taxon>Euarchontoglires</taxon>
        <taxon>Scandentia</taxon>
        <taxon>Tupaiidae</taxon>
        <taxon>Tupaia</taxon>
    </lineage>
</organism>
<keyword evidence="1" id="KW-0732">Signal</keyword>
<accession>L9LBE8</accession>
<name>L9LBE8_TUPCH</name>
<dbReference type="FunCoup" id="L9LBE8">
    <property type="interactions" value="271"/>
</dbReference>
<evidence type="ECO:0000313" key="3">
    <source>
        <dbReference type="EMBL" id="ELW72233.1"/>
    </source>
</evidence>
<dbReference type="AlphaFoldDB" id="L9LBE8"/>
<protein>
    <submittedName>
        <fullName evidence="3">Prostate and testis expressed protein 1</fullName>
    </submittedName>
</protein>
<dbReference type="Pfam" id="PF00021">
    <property type="entry name" value="UPAR_LY6"/>
    <property type="match status" value="1"/>
</dbReference>
<reference evidence="4" key="1">
    <citation type="submission" date="2012-07" db="EMBL/GenBank/DDBJ databases">
        <title>Genome of the Chinese tree shrew, a rising model animal genetically related to primates.</title>
        <authorList>
            <person name="Zhang G."/>
            <person name="Fan Y."/>
            <person name="Yao Y."/>
            <person name="Huang Z."/>
        </authorList>
    </citation>
    <scope>NUCLEOTIDE SEQUENCE [LARGE SCALE GENOMIC DNA]</scope>
</reference>
<sequence>MDTALLLGLLVLLCCFRGSRISADEDDYPSAQLVQCRMCHLQFPGEKCSRGRGLCVATMEEACITGKIFKKDGGLWLTFRGCLKNCANVSGIRWSIYSVTLWCCRGYDLCNEDL</sequence>
<dbReference type="EMBL" id="KB320434">
    <property type="protein sequence ID" value="ELW72233.1"/>
    <property type="molecule type" value="Genomic_DNA"/>
</dbReference>
<dbReference type="STRING" id="246437.L9LBE8"/>
<dbReference type="InterPro" id="IPR016054">
    <property type="entry name" value="LY6_UPA_recep-like"/>
</dbReference>
<dbReference type="InterPro" id="IPR045860">
    <property type="entry name" value="Snake_toxin-like_sf"/>
</dbReference>
<dbReference type="CDD" id="cd23577">
    <property type="entry name" value="TFP_LU_ECD_PATE1"/>
    <property type="match status" value="1"/>
</dbReference>
<evidence type="ECO:0000259" key="2">
    <source>
        <dbReference type="Pfam" id="PF00021"/>
    </source>
</evidence>
<proteinExistence type="predicted"/>
<feature type="chain" id="PRO_5004000725" evidence="1">
    <location>
        <begin position="24"/>
        <end position="114"/>
    </location>
</feature>
<dbReference type="Proteomes" id="UP000011518">
    <property type="component" value="Unassembled WGS sequence"/>
</dbReference>